<proteinExistence type="predicted"/>
<dbReference type="InterPro" id="IPR044751">
    <property type="entry name" value="Ion_transp-like_CBS"/>
</dbReference>
<dbReference type="EMBL" id="CDMZ01000349">
    <property type="protein sequence ID" value="CUC09182.1"/>
    <property type="molecule type" value="Genomic_DNA"/>
</dbReference>
<dbReference type="PANTHER" id="PTHR12064">
    <property type="entry name" value="METAL TRANSPORTER CNNM"/>
    <property type="match status" value="1"/>
</dbReference>
<evidence type="ECO:0008006" key="12">
    <source>
        <dbReference type="Google" id="ProtNLM"/>
    </source>
</evidence>
<dbReference type="InterPro" id="IPR045095">
    <property type="entry name" value="ACDP"/>
</dbReference>
<evidence type="ECO:0000313" key="11">
    <source>
        <dbReference type="EMBL" id="CUC09182.1"/>
    </source>
</evidence>
<evidence type="ECO:0000256" key="7">
    <source>
        <dbReference type="SAM" id="MobiDB-lite"/>
    </source>
</evidence>
<evidence type="ECO:0000256" key="4">
    <source>
        <dbReference type="ARBA" id="ARBA00022989"/>
    </source>
</evidence>
<dbReference type="GO" id="GO:0016020">
    <property type="term" value="C:membrane"/>
    <property type="evidence" value="ECO:0007669"/>
    <property type="project" value="UniProtKB-SubCell"/>
</dbReference>
<keyword evidence="4 6" id="KW-1133">Transmembrane helix</keyword>
<dbReference type="InterPro" id="IPR018490">
    <property type="entry name" value="cNMP-bd_dom_sf"/>
</dbReference>
<dbReference type="FunFam" id="3.10.580.10:FF:000006">
    <property type="entry name" value="DUF21 and CBS domain protein"/>
    <property type="match status" value="1"/>
</dbReference>
<feature type="domain" description="CNNM transmembrane" evidence="10">
    <location>
        <begin position="1"/>
        <end position="158"/>
    </location>
</feature>
<dbReference type="Pfam" id="PF01595">
    <property type="entry name" value="CNNM"/>
    <property type="match status" value="1"/>
</dbReference>
<dbReference type="Pfam" id="PF25562">
    <property type="entry name" value="CNBH_CNNM2_C"/>
    <property type="match status" value="1"/>
</dbReference>
<dbReference type="InterPro" id="IPR000595">
    <property type="entry name" value="cNMP-bd_dom"/>
</dbReference>
<feature type="region of interest" description="Disordered" evidence="7">
    <location>
        <begin position="762"/>
        <end position="837"/>
    </location>
</feature>
<dbReference type="AlphaFoldDB" id="A0A0K6S6H7"/>
<evidence type="ECO:0000256" key="1">
    <source>
        <dbReference type="ARBA" id="ARBA00004141"/>
    </source>
</evidence>
<sequence>MSLDTVQLQILIDNPSKTSSDQRIAKYARGIFPLREKGNLMLCTLLIGNTLVNAYVAILSSTIVGEGAIALAVSTGVLVVFGEIIPQAICSRYGLMIGYYTRPVVIVVRMLLWIVAKPISLVLDWALGREMGTIYDKNQLKALFAHHEKEANILETKEAQILTGALDFPNKTAAECMTPIKEVFGIDIDETLNFDSLAAILQAGFSRIPVFDPHTPQCIVGLLLVKDLLLVDPTASVPVRTLLKLLGREVFAIDSETRLMSLLTDFKKGRSHLAVVRDVVSPDDGDPYWCHVGIITLEDLIEEILQDEIQDETDPLMAGEAMAAGLPMLHDSKENGAENGKELGGHRDSESKKATGATNGSPRAIQVAPLEAEKEEDLEEGGGTAPTRLAPTALALSEAARASMGGLGALGLGPQKATRYSKSELSRSMALGRLKLFDRRRGPESFGEAEAMAICAFLQATQPAFSPLLIDQHVLSQTIKDLGSRRPPKDKVIFRKGVPADDAVLILQGRVKAMVGQESLETSLGSWSSFGMQALTLPPFMIEFLQKHRRGETAGQHEEGGVVSFENGGGEGYGGIPTRHDATKPSLVRALDSQAGEEAIEKLTLSDAVALLELFEVERTSGDEAGGEENGGSPRARANSVIGAQIAAARTERYTPDFTAFVTEEGARIVEIPRREYIRAVKASLLKTDRRSSALPRPSLTLPPNAAATVRLSAAVTQCPPQTAPVQQQQPGLPLLSEAVNGSSPRYAAQQQAQLQLGLVNGASHAPPQSAPGPDPFGVRGVPPTVTDPSGAPAGATGERSGRRSLTISGDSRVGTGAWQKRGGISNKPSAVEGDNGFGAWEEELDEKGMDAFV</sequence>
<dbReference type="SUPFAM" id="SSF51206">
    <property type="entry name" value="cAMP-binding domain-like"/>
    <property type="match status" value="1"/>
</dbReference>
<dbReference type="InterPro" id="IPR046342">
    <property type="entry name" value="CBS_dom_sf"/>
</dbReference>
<keyword evidence="3" id="KW-0677">Repeat</keyword>
<dbReference type="PhylomeDB" id="A0A0K6S6H7"/>
<evidence type="ECO:0000259" key="10">
    <source>
        <dbReference type="PROSITE" id="PS51846"/>
    </source>
</evidence>
<evidence type="ECO:0000256" key="3">
    <source>
        <dbReference type="ARBA" id="ARBA00022737"/>
    </source>
</evidence>
<reference evidence="11" key="1">
    <citation type="submission" date="2014-11" db="EMBL/GenBank/DDBJ databases">
        <title>Molecular phylogeny of cliff fern family Woodsiaceae with morphological implications.</title>
        <authorList>
            <person name="Shao Y.-Z."/>
            <person name="Wei R."/>
            <person name="Zhang X.-C."/>
        </authorList>
    </citation>
    <scope>NUCLEOTIDE SEQUENCE</scope>
</reference>
<feature type="transmembrane region" description="Helical" evidence="8">
    <location>
        <begin position="39"/>
        <end position="58"/>
    </location>
</feature>
<protein>
    <recommendedName>
        <fullName evidence="12">CNNM transmembrane domain-containing protein</fullName>
    </recommendedName>
</protein>
<keyword evidence="5 6" id="KW-0472">Membrane</keyword>
<dbReference type="Gene3D" id="3.10.580.10">
    <property type="entry name" value="CBS-domain"/>
    <property type="match status" value="1"/>
</dbReference>
<comment type="subcellular location">
    <subcellularLocation>
        <location evidence="1">Membrane</location>
        <topology evidence="1">Multi-pass membrane protein</topology>
    </subcellularLocation>
</comment>
<evidence type="ECO:0000256" key="8">
    <source>
        <dbReference type="SAM" id="Phobius"/>
    </source>
</evidence>
<dbReference type="InterPro" id="IPR002550">
    <property type="entry name" value="CNNM"/>
</dbReference>
<name>A0A0K6S6H7_9ALVE</name>
<evidence type="ECO:0000259" key="9">
    <source>
        <dbReference type="PROSITE" id="PS50042"/>
    </source>
</evidence>
<dbReference type="SUPFAM" id="SSF54631">
    <property type="entry name" value="CBS-domain pair"/>
    <property type="match status" value="1"/>
</dbReference>
<feature type="transmembrane region" description="Helical" evidence="8">
    <location>
        <begin position="97"/>
        <end position="116"/>
    </location>
</feature>
<dbReference type="Gene3D" id="2.60.120.10">
    <property type="entry name" value="Jelly Rolls"/>
    <property type="match status" value="1"/>
</dbReference>
<feature type="domain" description="Cyclic nucleotide-binding" evidence="9">
    <location>
        <begin position="470"/>
        <end position="535"/>
    </location>
</feature>
<dbReference type="PANTHER" id="PTHR12064:SF94">
    <property type="entry name" value="UNEXTENDED PROTEIN"/>
    <property type="match status" value="1"/>
</dbReference>
<evidence type="ECO:0000256" key="5">
    <source>
        <dbReference type="ARBA" id="ARBA00023136"/>
    </source>
</evidence>
<accession>A0A0K6S6H7</accession>
<feature type="compositionally biased region" description="Basic and acidic residues" evidence="7">
    <location>
        <begin position="330"/>
        <end position="353"/>
    </location>
</feature>
<dbReference type="PROSITE" id="PS51846">
    <property type="entry name" value="CNNM"/>
    <property type="match status" value="1"/>
</dbReference>
<dbReference type="VEuPathDB" id="CryptoDB:Cvel_16844"/>
<dbReference type="CDD" id="cd04590">
    <property type="entry name" value="CBS_pair_CorC_HlyC_assoc"/>
    <property type="match status" value="1"/>
</dbReference>
<gene>
    <name evidence="11" type="ORF">Cvel_16844.t1.CR1</name>
</gene>
<evidence type="ECO:0000256" key="2">
    <source>
        <dbReference type="ARBA" id="ARBA00022692"/>
    </source>
</evidence>
<keyword evidence="2 6" id="KW-0812">Transmembrane</keyword>
<feature type="transmembrane region" description="Helical" evidence="8">
    <location>
        <begin position="64"/>
        <end position="85"/>
    </location>
</feature>
<feature type="region of interest" description="Disordered" evidence="7">
    <location>
        <begin position="330"/>
        <end position="387"/>
    </location>
</feature>
<dbReference type="GO" id="GO:0010960">
    <property type="term" value="P:magnesium ion homeostasis"/>
    <property type="evidence" value="ECO:0007669"/>
    <property type="project" value="InterPro"/>
</dbReference>
<dbReference type="InterPro" id="IPR014710">
    <property type="entry name" value="RmlC-like_jellyroll"/>
</dbReference>
<dbReference type="PROSITE" id="PS50042">
    <property type="entry name" value="CNMP_BINDING_3"/>
    <property type="match status" value="1"/>
</dbReference>
<organism evidence="11">
    <name type="scientific">Chromera velia CCMP2878</name>
    <dbReference type="NCBI Taxonomy" id="1169474"/>
    <lineage>
        <taxon>Eukaryota</taxon>
        <taxon>Sar</taxon>
        <taxon>Alveolata</taxon>
        <taxon>Colpodellida</taxon>
        <taxon>Chromeraceae</taxon>
        <taxon>Chromera</taxon>
    </lineage>
</organism>
<evidence type="ECO:0000256" key="6">
    <source>
        <dbReference type="PROSITE-ProRule" id="PRU01193"/>
    </source>
</evidence>